<evidence type="ECO:0000313" key="2">
    <source>
        <dbReference type="EMBL" id="OPJ77823.1"/>
    </source>
</evidence>
<sequence>MPGCERGPQVTELVAGGAWPRRAKVAQRSGNLTPDRLGGLDEFPSGFDPRWGGRKRDGSQRKQLTQVWGVRLPGGCLTSTSGGPRCPGAAGNPRWDLTSLHGRGFCWRRIHTATGSITSEFPV</sequence>
<keyword evidence="3" id="KW-1185">Reference proteome</keyword>
<comment type="caution">
    <text evidence="2">The sequence shown here is derived from an EMBL/GenBank/DDBJ whole genome shotgun (WGS) entry which is preliminary data.</text>
</comment>
<dbReference type="Proteomes" id="UP000190648">
    <property type="component" value="Unassembled WGS sequence"/>
</dbReference>
<feature type="region of interest" description="Disordered" evidence="1">
    <location>
        <begin position="27"/>
        <end position="60"/>
    </location>
</feature>
<evidence type="ECO:0000313" key="3">
    <source>
        <dbReference type="Proteomes" id="UP000190648"/>
    </source>
</evidence>
<organism evidence="2 3">
    <name type="scientific">Patagioenas fasciata monilis</name>
    <dbReference type="NCBI Taxonomy" id="372326"/>
    <lineage>
        <taxon>Eukaryota</taxon>
        <taxon>Metazoa</taxon>
        <taxon>Chordata</taxon>
        <taxon>Craniata</taxon>
        <taxon>Vertebrata</taxon>
        <taxon>Euteleostomi</taxon>
        <taxon>Archelosauria</taxon>
        <taxon>Archosauria</taxon>
        <taxon>Dinosauria</taxon>
        <taxon>Saurischia</taxon>
        <taxon>Theropoda</taxon>
        <taxon>Coelurosauria</taxon>
        <taxon>Aves</taxon>
        <taxon>Neognathae</taxon>
        <taxon>Neoaves</taxon>
        <taxon>Columbimorphae</taxon>
        <taxon>Columbiformes</taxon>
        <taxon>Columbidae</taxon>
        <taxon>Patagioenas</taxon>
    </lineage>
</organism>
<evidence type="ECO:0000256" key="1">
    <source>
        <dbReference type="SAM" id="MobiDB-lite"/>
    </source>
</evidence>
<dbReference type="EMBL" id="LSYS01005240">
    <property type="protein sequence ID" value="OPJ77823.1"/>
    <property type="molecule type" value="Genomic_DNA"/>
</dbReference>
<gene>
    <name evidence="2" type="ORF">AV530_000115</name>
</gene>
<name>A0A1V4K0C7_PATFA</name>
<accession>A0A1V4K0C7</accession>
<reference evidence="2 3" key="1">
    <citation type="submission" date="2016-02" db="EMBL/GenBank/DDBJ databases">
        <title>Band-tailed pigeon sequencing and assembly.</title>
        <authorList>
            <person name="Soares A.E."/>
            <person name="Novak B.J."/>
            <person name="Rice E.S."/>
            <person name="O'Connell B."/>
            <person name="Chang D."/>
            <person name="Weber S."/>
            <person name="Shapiro B."/>
        </authorList>
    </citation>
    <scope>NUCLEOTIDE SEQUENCE [LARGE SCALE GENOMIC DNA]</scope>
    <source>
        <strain evidence="2">BTP2013</strain>
        <tissue evidence="2">Blood</tissue>
    </source>
</reference>
<protein>
    <submittedName>
        <fullName evidence="2">Uncharacterized protein</fullName>
    </submittedName>
</protein>
<dbReference type="AlphaFoldDB" id="A0A1V4K0C7"/>
<proteinExistence type="predicted"/>